<evidence type="ECO:0000256" key="7">
    <source>
        <dbReference type="ARBA" id="ARBA00022898"/>
    </source>
</evidence>
<gene>
    <name evidence="13" type="ORF">QFZ49_005592</name>
</gene>
<evidence type="ECO:0000256" key="1">
    <source>
        <dbReference type="ARBA" id="ARBA00003469"/>
    </source>
</evidence>
<keyword evidence="7" id="KW-0663">Pyridoxal phosphate</keyword>
<sequence>MTRSTDSDDRAFAATDRRLFLRRGLQLGGAVMLGGPLLAACGDSDSSSSASSSSGSKGFGELTLRLSWIKNVEFAGSYIADSKGYYTAEGFSKVTLIGGGPSATPMETDVVTKKALVAISAPDITGAAVAKGAPLKIIGAQYQKNPFCIMSMSKDPIAKPEDMYGKKIGVQAGNESVWAAYIKATGLDESKITKVPVQFDPLPLTQGTVDGWFSFVTNEPNTLRLKGFDVSTMLLADTGYPLVSETYCVRQDTIDKQRDLLKAFLRAEIKGWKASIADPALGAKLAAETYGKGLGLTTKEQTLEAADENKLLVSADTKKNGLFTMTPELVAENVKTLKYGGLDITAAKLFDLSIIEEVYKENPSLI</sequence>
<dbReference type="SUPFAM" id="SSF53850">
    <property type="entry name" value="Periplasmic binding protein-like II"/>
    <property type="match status" value="1"/>
</dbReference>
<evidence type="ECO:0000256" key="9">
    <source>
        <dbReference type="ARBA" id="ARBA00023004"/>
    </source>
</evidence>
<evidence type="ECO:0000256" key="8">
    <source>
        <dbReference type="ARBA" id="ARBA00022977"/>
    </source>
</evidence>
<dbReference type="InterPro" id="IPR015168">
    <property type="entry name" value="SsuA/THI5"/>
</dbReference>
<dbReference type="EMBL" id="JAUSZS010000007">
    <property type="protein sequence ID" value="MDQ0935620.1"/>
    <property type="molecule type" value="Genomic_DNA"/>
</dbReference>
<protein>
    <recommendedName>
        <fullName evidence="10">Thiamine pyrimidine synthase</fullName>
    </recommendedName>
</protein>
<comment type="caution">
    <text evidence="13">The sequence shown here is derived from an EMBL/GenBank/DDBJ whole genome shotgun (WGS) entry which is preliminary data.</text>
</comment>
<evidence type="ECO:0000256" key="5">
    <source>
        <dbReference type="ARBA" id="ARBA00022679"/>
    </source>
</evidence>
<feature type="domain" description="SsuA/THI5-like" evidence="12">
    <location>
        <begin position="71"/>
        <end position="280"/>
    </location>
</feature>
<comment type="catalytic activity">
    <reaction evidence="11">
        <text>N(6)-(pyridoxal phosphate)-L-lysyl-[4-amino-5-hydroxymethyl-2-methylpyrimidine phosphate synthase] + L-histidyl-[4-amino-5-hydroxymethyl-2-methylpyrimidine phosphate synthase] + 2 Fe(3+) + 4 H2O = L-lysyl-[4-amino-5-hydroxymethyl-2-methylpyrimidine phosphate synthase] + (2S)-2-amino-5-hydroxy-4-oxopentanoyl-[4-amino-5-hydroxymethyl-2-methylpyrimidine phosphate synthase] + 4-amino-2-methyl-5-(phosphooxymethyl)pyrimidine + 3-oxopropanoate + 2 Fe(2+) + 2 H(+)</text>
        <dbReference type="Rhea" id="RHEA:65756"/>
        <dbReference type="Rhea" id="RHEA-COMP:16892"/>
        <dbReference type="Rhea" id="RHEA-COMP:16893"/>
        <dbReference type="Rhea" id="RHEA-COMP:16894"/>
        <dbReference type="Rhea" id="RHEA-COMP:16895"/>
        <dbReference type="ChEBI" id="CHEBI:15377"/>
        <dbReference type="ChEBI" id="CHEBI:15378"/>
        <dbReference type="ChEBI" id="CHEBI:29033"/>
        <dbReference type="ChEBI" id="CHEBI:29034"/>
        <dbReference type="ChEBI" id="CHEBI:29969"/>
        <dbReference type="ChEBI" id="CHEBI:29979"/>
        <dbReference type="ChEBI" id="CHEBI:33190"/>
        <dbReference type="ChEBI" id="CHEBI:58354"/>
        <dbReference type="ChEBI" id="CHEBI:143915"/>
        <dbReference type="ChEBI" id="CHEBI:157692"/>
    </reaction>
    <physiologicalReaction direction="left-to-right" evidence="11">
        <dbReference type="Rhea" id="RHEA:65757"/>
    </physiologicalReaction>
</comment>
<name>A0ABU0RUE5_9ACTN</name>
<evidence type="ECO:0000256" key="4">
    <source>
        <dbReference type="ARBA" id="ARBA00011738"/>
    </source>
</evidence>
<organism evidence="13 14">
    <name type="scientific">Streptomyces turgidiscabies</name>
    <dbReference type="NCBI Taxonomy" id="85558"/>
    <lineage>
        <taxon>Bacteria</taxon>
        <taxon>Bacillati</taxon>
        <taxon>Actinomycetota</taxon>
        <taxon>Actinomycetes</taxon>
        <taxon>Kitasatosporales</taxon>
        <taxon>Streptomycetaceae</taxon>
        <taxon>Streptomyces</taxon>
    </lineage>
</organism>
<dbReference type="InterPro" id="IPR027939">
    <property type="entry name" value="NMT1/THI5"/>
</dbReference>
<evidence type="ECO:0000259" key="12">
    <source>
        <dbReference type="Pfam" id="PF09084"/>
    </source>
</evidence>
<comment type="similarity">
    <text evidence="3">Belongs to the NMT1/THI5 family.</text>
</comment>
<evidence type="ECO:0000313" key="13">
    <source>
        <dbReference type="EMBL" id="MDQ0935620.1"/>
    </source>
</evidence>
<keyword evidence="14" id="KW-1185">Reference proteome</keyword>
<dbReference type="PANTHER" id="PTHR31528">
    <property type="entry name" value="4-AMINO-5-HYDROXYMETHYL-2-METHYLPYRIMIDINE PHOSPHATE SYNTHASE THI11-RELATED"/>
    <property type="match status" value="1"/>
</dbReference>
<evidence type="ECO:0000256" key="10">
    <source>
        <dbReference type="ARBA" id="ARBA00033171"/>
    </source>
</evidence>
<keyword evidence="9" id="KW-0408">Iron</keyword>
<dbReference type="PROSITE" id="PS51318">
    <property type="entry name" value="TAT"/>
    <property type="match status" value="1"/>
</dbReference>
<accession>A0ABU0RUE5</accession>
<evidence type="ECO:0000256" key="2">
    <source>
        <dbReference type="ARBA" id="ARBA00004948"/>
    </source>
</evidence>
<evidence type="ECO:0000256" key="11">
    <source>
        <dbReference type="ARBA" id="ARBA00048179"/>
    </source>
</evidence>
<dbReference type="InterPro" id="IPR006311">
    <property type="entry name" value="TAT_signal"/>
</dbReference>
<evidence type="ECO:0000313" key="14">
    <source>
        <dbReference type="Proteomes" id="UP001223072"/>
    </source>
</evidence>
<dbReference type="Proteomes" id="UP001223072">
    <property type="component" value="Unassembled WGS sequence"/>
</dbReference>
<dbReference type="Pfam" id="PF09084">
    <property type="entry name" value="NMT1"/>
    <property type="match status" value="1"/>
</dbReference>
<dbReference type="Gene3D" id="3.40.190.10">
    <property type="entry name" value="Periplasmic binding protein-like II"/>
    <property type="match status" value="2"/>
</dbReference>
<proteinExistence type="inferred from homology"/>
<keyword evidence="5" id="KW-0808">Transferase</keyword>
<comment type="pathway">
    <text evidence="2">Cofactor biosynthesis; thiamine diphosphate biosynthesis.</text>
</comment>
<keyword evidence="8" id="KW-0784">Thiamine biosynthesis</keyword>
<comment type="function">
    <text evidence="1">Responsible for the formation of the pyrimidine heterocycle in the thiamine biosynthesis pathway. Catalyzes the formation of hydroxymethylpyrimidine phosphate (HMP-P) from histidine and pyridoxal phosphate (PLP). The protein uses PLP and the active site histidine to form HMP-P, generating an inactive enzyme. The enzyme can only undergo a single turnover, which suggests it is a suicide enzyme.</text>
</comment>
<keyword evidence="6" id="KW-0479">Metal-binding</keyword>
<evidence type="ECO:0000256" key="3">
    <source>
        <dbReference type="ARBA" id="ARBA00009406"/>
    </source>
</evidence>
<comment type="subunit">
    <text evidence="4">Homodimer.</text>
</comment>
<evidence type="ECO:0000256" key="6">
    <source>
        <dbReference type="ARBA" id="ARBA00022723"/>
    </source>
</evidence>
<dbReference type="PANTHER" id="PTHR31528:SF1">
    <property type="entry name" value="4-AMINO-5-HYDROXYMETHYL-2-METHYLPYRIMIDINE PHOSPHATE SYNTHASE THI11-RELATED"/>
    <property type="match status" value="1"/>
</dbReference>
<dbReference type="RefSeq" id="WP_307629153.1">
    <property type="nucleotide sequence ID" value="NZ_JAUSZS010000007.1"/>
</dbReference>
<reference evidence="13 14" key="1">
    <citation type="submission" date="2023-07" db="EMBL/GenBank/DDBJ databases">
        <title>Comparative genomics of wheat-associated soil bacteria to identify genetic determinants of phenazine resistance.</title>
        <authorList>
            <person name="Mouncey N."/>
        </authorList>
    </citation>
    <scope>NUCLEOTIDE SEQUENCE [LARGE SCALE GENOMIC DNA]</scope>
    <source>
        <strain evidence="13 14">W2I16</strain>
    </source>
</reference>